<protein>
    <submittedName>
        <fullName evidence="2">Uncharacterized protein</fullName>
    </submittedName>
</protein>
<evidence type="ECO:0000256" key="1">
    <source>
        <dbReference type="SAM" id="MobiDB-lite"/>
    </source>
</evidence>
<evidence type="ECO:0000313" key="3">
    <source>
        <dbReference type="Proteomes" id="UP000807504"/>
    </source>
</evidence>
<feature type="region of interest" description="Disordered" evidence="1">
    <location>
        <begin position="1"/>
        <end position="166"/>
    </location>
</feature>
<feature type="compositionally biased region" description="Basic and acidic residues" evidence="1">
    <location>
        <begin position="106"/>
        <end position="154"/>
    </location>
</feature>
<dbReference type="EMBL" id="JABXBU010002227">
    <property type="protein sequence ID" value="KAF8773100.1"/>
    <property type="molecule type" value="Genomic_DNA"/>
</dbReference>
<gene>
    <name evidence="2" type="ORF">HNY73_015788</name>
</gene>
<keyword evidence="3" id="KW-1185">Reference proteome</keyword>
<feature type="compositionally biased region" description="Basic residues" evidence="1">
    <location>
        <begin position="157"/>
        <end position="166"/>
    </location>
</feature>
<feature type="compositionally biased region" description="Basic and acidic residues" evidence="1">
    <location>
        <begin position="7"/>
        <end position="35"/>
    </location>
</feature>
<reference evidence="2" key="1">
    <citation type="journal article" date="2020" name="bioRxiv">
        <title>Chromosome-level reference genome of the European wasp spider Argiope bruennichi: a resource for studies on range expansion and evolutionary adaptation.</title>
        <authorList>
            <person name="Sheffer M.M."/>
            <person name="Hoppe A."/>
            <person name="Krehenwinkel H."/>
            <person name="Uhl G."/>
            <person name="Kuss A.W."/>
            <person name="Jensen L."/>
            <person name="Jensen C."/>
            <person name="Gillespie R.G."/>
            <person name="Hoff K.J."/>
            <person name="Prost S."/>
        </authorList>
    </citation>
    <scope>NUCLEOTIDE SEQUENCE</scope>
</reference>
<name>A0A8T0EH37_ARGBR</name>
<organism evidence="2 3">
    <name type="scientific">Argiope bruennichi</name>
    <name type="common">Wasp spider</name>
    <name type="synonym">Aranea bruennichi</name>
    <dbReference type="NCBI Taxonomy" id="94029"/>
    <lineage>
        <taxon>Eukaryota</taxon>
        <taxon>Metazoa</taxon>
        <taxon>Ecdysozoa</taxon>
        <taxon>Arthropoda</taxon>
        <taxon>Chelicerata</taxon>
        <taxon>Arachnida</taxon>
        <taxon>Araneae</taxon>
        <taxon>Araneomorphae</taxon>
        <taxon>Entelegynae</taxon>
        <taxon>Araneoidea</taxon>
        <taxon>Araneidae</taxon>
        <taxon>Argiope</taxon>
    </lineage>
</organism>
<accession>A0A8T0EH37</accession>
<comment type="caution">
    <text evidence="2">The sequence shown here is derived from an EMBL/GenBank/DDBJ whole genome shotgun (WGS) entry which is preliminary data.</text>
</comment>
<dbReference type="AlphaFoldDB" id="A0A8T0EH37"/>
<proteinExistence type="predicted"/>
<evidence type="ECO:0000313" key="2">
    <source>
        <dbReference type="EMBL" id="KAF8773100.1"/>
    </source>
</evidence>
<sequence>MVAAQEGRGEREGKKKEGGKGRGCEESERGSEERGKKKGAGGKKQKKEEGGAAAWERRGKKWERWLGPAQGTCERARRMEELAAGATSRCASGSAVGKRGRKERGGRRPTEESGSSKEGKKAKGEIEKMRKEGEGGEKEGKGKDNNGQREDDVGGRGIRRGGKGEQ</sequence>
<dbReference type="Proteomes" id="UP000807504">
    <property type="component" value="Unassembled WGS sequence"/>
</dbReference>
<reference evidence="2" key="2">
    <citation type="submission" date="2020-06" db="EMBL/GenBank/DDBJ databases">
        <authorList>
            <person name="Sheffer M."/>
        </authorList>
    </citation>
    <scope>NUCLEOTIDE SEQUENCE</scope>
</reference>
<feature type="compositionally biased region" description="Basic residues" evidence="1">
    <location>
        <begin position="36"/>
        <end position="45"/>
    </location>
</feature>